<gene>
    <name evidence="4" type="ORF">SFMTTN_1205</name>
</gene>
<dbReference type="SUPFAM" id="SSF54631">
    <property type="entry name" value="CBS-domain pair"/>
    <property type="match status" value="1"/>
</dbReference>
<evidence type="ECO:0000313" key="5">
    <source>
        <dbReference type="Proteomes" id="UP000286806"/>
    </source>
</evidence>
<comment type="caution">
    <text evidence="4">The sequence shown here is derived from an EMBL/GenBank/DDBJ whole genome shotgun (WGS) entry which is preliminary data.</text>
</comment>
<name>A0A401JCJ4_9PROT</name>
<dbReference type="SMART" id="SM00116">
    <property type="entry name" value="CBS"/>
    <property type="match status" value="2"/>
</dbReference>
<evidence type="ECO:0000313" key="4">
    <source>
        <dbReference type="EMBL" id="GBL45398.1"/>
    </source>
</evidence>
<dbReference type="AlphaFoldDB" id="A0A401JCJ4"/>
<dbReference type="PANTHER" id="PTHR43080">
    <property type="entry name" value="CBS DOMAIN-CONTAINING PROTEIN CBSX3, MITOCHONDRIAL"/>
    <property type="match status" value="1"/>
</dbReference>
<keyword evidence="1 2" id="KW-0129">CBS domain</keyword>
<proteinExistence type="predicted"/>
<accession>A0A401JCJ4</accession>
<dbReference type="EMBL" id="BGOW01000010">
    <property type="protein sequence ID" value="GBL45398.1"/>
    <property type="molecule type" value="Genomic_DNA"/>
</dbReference>
<organism evidence="4 5">
    <name type="scientific">Sulfuriferula multivorans</name>
    <dbReference type="NCBI Taxonomy" id="1559896"/>
    <lineage>
        <taxon>Bacteria</taxon>
        <taxon>Pseudomonadati</taxon>
        <taxon>Pseudomonadota</taxon>
        <taxon>Betaproteobacteria</taxon>
        <taxon>Nitrosomonadales</taxon>
        <taxon>Sulfuricellaceae</taxon>
        <taxon>Sulfuriferula</taxon>
    </lineage>
</organism>
<evidence type="ECO:0000256" key="2">
    <source>
        <dbReference type="PROSITE-ProRule" id="PRU00703"/>
    </source>
</evidence>
<dbReference type="PROSITE" id="PS51371">
    <property type="entry name" value="CBS"/>
    <property type="match status" value="2"/>
</dbReference>
<dbReference type="CDD" id="cd17775">
    <property type="entry name" value="CBS_pair_bact_arch"/>
    <property type="match status" value="1"/>
</dbReference>
<feature type="domain" description="CBS" evidence="3">
    <location>
        <begin position="7"/>
        <end position="67"/>
    </location>
</feature>
<evidence type="ECO:0000256" key="1">
    <source>
        <dbReference type="ARBA" id="ARBA00023122"/>
    </source>
</evidence>
<dbReference type="RefSeq" id="WP_124704222.1">
    <property type="nucleotide sequence ID" value="NZ_BGOW01000010.1"/>
</dbReference>
<dbReference type="OrthoDB" id="9794094at2"/>
<dbReference type="Pfam" id="PF00571">
    <property type="entry name" value="CBS"/>
    <property type="match status" value="2"/>
</dbReference>
<dbReference type="PANTHER" id="PTHR43080:SF2">
    <property type="entry name" value="CBS DOMAIN-CONTAINING PROTEIN"/>
    <property type="match status" value="1"/>
</dbReference>
<dbReference type="InterPro" id="IPR046342">
    <property type="entry name" value="CBS_dom_sf"/>
</dbReference>
<feature type="domain" description="CBS" evidence="3">
    <location>
        <begin position="76"/>
        <end position="133"/>
    </location>
</feature>
<dbReference type="Proteomes" id="UP000286806">
    <property type="component" value="Unassembled WGS sequence"/>
</dbReference>
<dbReference type="InterPro" id="IPR000644">
    <property type="entry name" value="CBS_dom"/>
</dbReference>
<keyword evidence="5" id="KW-1185">Reference proteome</keyword>
<evidence type="ECO:0000259" key="3">
    <source>
        <dbReference type="PROSITE" id="PS51371"/>
    </source>
</evidence>
<dbReference type="Gene3D" id="3.10.580.10">
    <property type="entry name" value="CBS-domain"/>
    <property type="match status" value="1"/>
</dbReference>
<dbReference type="InterPro" id="IPR051257">
    <property type="entry name" value="Diverse_CBS-Domain"/>
</dbReference>
<reference evidence="4 5" key="1">
    <citation type="journal article" date="2019" name="Front. Microbiol.">
        <title>Genomes of Neutrophilic Sulfur-Oxidizing Chemolithoautotrophs Representing 9 Proteobacterial Species From 8 Genera.</title>
        <authorList>
            <person name="Watanabe T."/>
            <person name="Kojima H."/>
            <person name="Umezawa K."/>
            <person name="Hori C."/>
            <person name="Takasuka T.E."/>
            <person name="Kato Y."/>
            <person name="Fukui M."/>
        </authorList>
    </citation>
    <scope>NUCLEOTIDE SEQUENCE [LARGE SCALE GENOMIC DNA]</scope>
    <source>
        <strain evidence="4 5">TTN</strain>
    </source>
</reference>
<sequence>MAIGELCNREVIIVAPETTIGEAARLMRQHHVGDVVVVTEKDGRRKPVGIVTDRDVVVEVVATGLDPATLTVGDIMVPDLATVQEKTGVFEAIRYMRDQGVRRMPVVGEDGSLVGILALDDLLELLAEELGALSRLVTREQGKEVKDRH</sequence>
<protein>
    <submittedName>
        <fullName evidence="4">Inosine-5'-monophosphate dehydrogenase</fullName>
    </submittedName>
</protein>